<evidence type="ECO:0000256" key="9">
    <source>
        <dbReference type="ARBA" id="ARBA00031501"/>
    </source>
</evidence>
<name>A0A438AL94_9RHOB</name>
<evidence type="ECO:0000256" key="5">
    <source>
        <dbReference type="ARBA" id="ARBA00022676"/>
    </source>
</evidence>
<dbReference type="Proteomes" id="UP000285908">
    <property type="component" value="Unassembled WGS sequence"/>
</dbReference>
<evidence type="ECO:0000256" key="8">
    <source>
        <dbReference type="ARBA" id="ARBA00031423"/>
    </source>
</evidence>
<dbReference type="Gene3D" id="3.20.20.80">
    <property type="entry name" value="Glycosidases"/>
    <property type="match status" value="1"/>
</dbReference>
<evidence type="ECO:0000256" key="10">
    <source>
        <dbReference type="RuleBase" id="RU361207"/>
    </source>
</evidence>
<dbReference type="Pfam" id="PF02446">
    <property type="entry name" value="Glyco_hydro_77"/>
    <property type="match status" value="1"/>
</dbReference>
<evidence type="ECO:0000256" key="7">
    <source>
        <dbReference type="ARBA" id="ARBA00023277"/>
    </source>
</evidence>
<dbReference type="RefSeq" id="WP_127905056.1">
    <property type="nucleotide sequence ID" value="NZ_RQXX01000001.1"/>
</dbReference>
<evidence type="ECO:0000256" key="1">
    <source>
        <dbReference type="ARBA" id="ARBA00000439"/>
    </source>
</evidence>
<dbReference type="InterPro" id="IPR017853">
    <property type="entry name" value="GH"/>
</dbReference>
<dbReference type="EMBL" id="RQXX01000001">
    <property type="protein sequence ID" value="RVV99613.1"/>
    <property type="molecule type" value="Genomic_DNA"/>
</dbReference>
<dbReference type="EC" id="2.4.1.25" evidence="3 10"/>
<dbReference type="PANTHER" id="PTHR32438:SF5">
    <property type="entry name" value="4-ALPHA-GLUCANOTRANSFERASE DPE1, CHLOROPLASTIC_AMYLOPLASTIC"/>
    <property type="match status" value="1"/>
</dbReference>
<comment type="caution">
    <text evidence="11">The sequence shown here is derived from an EMBL/GenBank/DDBJ whole genome shotgun (WGS) entry which is preliminary data.</text>
</comment>
<organism evidence="11 12">
    <name type="scientific">Mesobaculum littorinae</name>
    <dbReference type="NCBI Taxonomy" id="2486419"/>
    <lineage>
        <taxon>Bacteria</taxon>
        <taxon>Pseudomonadati</taxon>
        <taxon>Pseudomonadota</taxon>
        <taxon>Alphaproteobacteria</taxon>
        <taxon>Rhodobacterales</taxon>
        <taxon>Roseobacteraceae</taxon>
        <taxon>Mesobaculum</taxon>
    </lineage>
</organism>
<evidence type="ECO:0000256" key="2">
    <source>
        <dbReference type="ARBA" id="ARBA00005684"/>
    </source>
</evidence>
<protein>
    <recommendedName>
        <fullName evidence="4 10">4-alpha-glucanotransferase</fullName>
        <ecNumber evidence="3 10">2.4.1.25</ecNumber>
    </recommendedName>
    <alternativeName>
        <fullName evidence="8 10">Amylomaltase</fullName>
    </alternativeName>
    <alternativeName>
        <fullName evidence="9 10">Disproportionating enzyme</fullName>
    </alternativeName>
</protein>
<evidence type="ECO:0000313" key="12">
    <source>
        <dbReference type="Proteomes" id="UP000285908"/>
    </source>
</evidence>
<reference evidence="11 12" key="1">
    <citation type="submission" date="2018-11" db="EMBL/GenBank/DDBJ databases">
        <title>Mesobaculum littorinae gen. nov., sp. nov., isolated from Littorina scabra that represents a novel genus of the order Rhodobacteraceae.</title>
        <authorList>
            <person name="Li F."/>
        </authorList>
    </citation>
    <scope>NUCLEOTIDE SEQUENCE [LARGE SCALE GENOMIC DNA]</scope>
    <source>
        <strain evidence="11 12">M0103</strain>
    </source>
</reference>
<dbReference type="NCBIfam" id="TIGR00217">
    <property type="entry name" value="malQ"/>
    <property type="match status" value="1"/>
</dbReference>
<dbReference type="SUPFAM" id="SSF51445">
    <property type="entry name" value="(Trans)glycosidases"/>
    <property type="match status" value="1"/>
</dbReference>
<keyword evidence="12" id="KW-1185">Reference proteome</keyword>
<accession>A0A438AL94</accession>
<keyword evidence="5 10" id="KW-0328">Glycosyltransferase</keyword>
<dbReference type="InterPro" id="IPR003385">
    <property type="entry name" value="Glyco_hydro_77"/>
</dbReference>
<evidence type="ECO:0000256" key="3">
    <source>
        <dbReference type="ARBA" id="ARBA00012560"/>
    </source>
</evidence>
<keyword evidence="7 10" id="KW-0119">Carbohydrate metabolism</keyword>
<dbReference type="OrthoDB" id="9763489at2"/>
<comment type="similarity">
    <text evidence="2 10">Belongs to the disproportionating enzyme family.</text>
</comment>
<dbReference type="PANTHER" id="PTHR32438">
    <property type="entry name" value="4-ALPHA-GLUCANOTRANSFERASE DPE1, CHLOROPLASTIC/AMYLOPLASTIC"/>
    <property type="match status" value="1"/>
</dbReference>
<comment type="catalytic activity">
    <reaction evidence="1 10">
        <text>Transfers a segment of a (1-&gt;4)-alpha-D-glucan to a new position in an acceptor, which may be glucose or a (1-&gt;4)-alpha-D-glucan.</text>
        <dbReference type="EC" id="2.4.1.25"/>
    </reaction>
</comment>
<proteinExistence type="inferred from homology"/>
<dbReference type="GO" id="GO:0004134">
    <property type="term" value="F:4-alpha-glucanotransferase activity"/>
    <property type="evidence" value="ECO:0007669"/>
    <property type="project" value="UniProtKB-EC"/>
</dbReference>
<sequence>MTTAIATLGQKLGILPDYLDQAQETRETSEQTYAALLRAMGTDPDAAESALDALQAEETARPLPLWQVIACDSEVTLDGIAEGVEWHLDFEDGAKRRGQGPQLGRLPLGIHRLWVEDVFCWLLTAPETLPQPARGWGVTLPLYGLRTAAQGGVGTYHDLAAAVGSLGAGGADFAGVNPIHAGFPQDPRAFSPYSPSSRRRFSTLHIAAGAETTGDDLIDYDTVVPAQNAALERLWSDMAPDPDFEAWREAEGASLRRFALHQALSEEFGPVWTHWPAAYRDPTHPEVASFAERNGHRIAYHSWLQWLAEGQLADVRRAAAEAGMSLGLYLDLAVGTHPGGAETWANPELFARGVSLGSPPDGFSPDGQTWALAPMQPATLAQQGFRPLAAILRAGLRYANVLRIDHILGFERAYWVPEDGKTPGGYVSMPKAALLAVARIEAARAGAVVIGEDLGNIPEGLRADLDASGVLGCRVAMFEQDWDAGEGAFLPARAYDTGALTSFSTHDLPTWEGWRAGRDIDWREKLGSHGPEAADEQRRLREVERASLERLIGGTSARDLHAFLAATPSRLVAVQIEDILGLEEQANLPGTVYDHPNWRRRLPVAAADLGQVPGLKETAEVMAAEER</sequence>
<dbReference type="AlphaFoldDB" id="A0A438AL94"/>
<keyword evidence="6 10" id="KW-0808">Transferase</keyword>
<evidence type="ECO:0000313" key="11">
    <source>
        <dbReference type="EMBL" id="RVV99613.1"/>
    </source>
</evidence>
<evidence type="ECO:0000256" key="4">
    <source>
        <dbReference type="ARBA" id="ARBA00020295"/>
    </source>
</evidence>
<evidence type="ECO:0000256" key="6">
    <source>
        <dbReference type="ARBA" id="ARBA00022679"/>
    </source>
</evidence>
<dbReference type="GO" id="GO:0005975">
    <property type="term" value="P:carbohydrate metabolic process"/>
    <property type="evidence" value="ECO:0007669"/>
    <property type="project" value="InterPro"/>
</dbReference>
<gene>
    <name evidence="11" type="primary">malQ</name>
    <name evidence="11" type="ORF">EKE94_02730</name>
</gene>